<dbReference type="EMBL" id="LQOY01000173">
    <property type="protein sequence ID" value="ORV75552.1"/>
    <property type="molecule type" value="Genomic_DNA"/>
</dbReference>
<keyword evidence="2" id="KW-1185">Reference proteome</keyword>
<proteinExistence type="predicted"/>
<comment type="caution">
    <text evidence="1">The sequence shown here is derived from an EMBL/GenBank/DDBJ whole genome shotgun (WGS) entry which is preliminary data.</text>
</comment>
<dbReference type="AlphaFoldDB" id="A0A1X1VZ00"/>
<protein>
    <submittedName>
        <fullName evidence="1">Uncharacterized protein</fullName>
    </submittedName>
</protein>
<accession>A0A1X1VZ00</accession>
<sequence>MLVVVELWTADQAARHWQVTPSRARSILSDRGIRRVSGYPVDEVRGVSRRQGARTDLTPPVQAHTLSETAEAIIRATDERTRLRIFFEFSRGADESGPAALALTSREPPLTGDSRYDALLAAIAEHLASRYGSPGPLWSCTLERFLVDEGPWWISPLPSARAHAMLWTPASFRRRGIYLDRHDLTHDGVTPMPEPLFDHSELRRALSALAEKLERRRIVGQVHIVGGAAMILAYDQTRTATRDIDGLFTPDGPMIAAIHEVAIEQGWPSTWLNNQAAGYVSRKPGEGSLVFDHPHLQVAATPPRHLLAMKVLAARAVRDTDDIRFLLDYLGITGRAEVWAIVERYFPDTAIPARSKQLIEDLLDA</sequence>
<dbReference type="RefSeq" id="WP_069432795.1">
    <property type="nucleotide sequence ID" value="NZ_JACKSU010000086.1"/>
</dbReference>
<dbReference type="Proteomes" id="UP000193928">
    <property type="component" value="Unassembled WGS sequence"/>
</dbReference>
<reference evidence="1 2" key="1">
    <citation type="submission" date="2016-01" db="EMBL/GenBank/DDBJ databases">
        <title>The new phylogeny of the genus Mycobacterium.</title>
        <authorList>
            <person name="Tarcisio F."/>
            <person name="Conor M."/>
            <person name="Antonella G."/>
            <person name="Elisabetta G."/>
            <person name="Giulia F.S."/>
            <person name="Sara T."/>
            <person name="Anna F."/>
            <person name="Clotilde B."/>
            <person name="Roberto B."/>
            <person name="Veronica D.S."/>
            <person name="Fabio R."/>
            <person name="Monica P."/>
            <person name="Olivier J."/>
            <person name="Enrico T."/>
            <person name="Nicola S."/>
        </authorList>
    </citation>
    <scope>NUCLEOTIDE SEQUENCE [LARGE SCALE GENOMIC DNA]</scope>
    <source>
        <strain evidence="1 2">DSM 44160</strain>
    </source>
</reference>
<gene>
    <name evidence="1" type="ORF">AWC08_33535</name>
</gene>
<name>A0A1X1VZ00_MYCGO</name>
<organism evidence="1 2">
    <name type="scientific">Mycobacterium gordonae</name>
    <dbReference type="NCBI Taxonomy" id="1778"/>
    <lineage>
        <taxon>Bacteria</taxon>
        <taxon>Bacillati</taxon>
        <taxon>Actinomycetota</taxon>
        <taxon>Actinomycetes</taxon>
        <taxon>Mycobacteriales</taxon>
        <taxon>Mycobacteriaceae</taxon>
        <taxon>Mycobacterium</taxon>
    </lineage>
</organism>
<evidence type="ECO:0000313" key="2">
    <source>
        <dbReference type="Proteomes" id="UP000193928"/>
    </source>
</evidence>
<evidence type="ECO:0000313" key="1">
    <source>
        <dbReference type="EMBL" id="ORV75552.1"/>
    </source>
</evidence>